<feature type="domain" description="RNA polymerase sigma-70 region 2" evidence="6">
    <location>
        <begin position="12"/>
        <end position="79"/>
    </location>
</feature>
<dbReference type="GO" id="GO:0006352">
    <property type="term" value="P:DNA-templated transcription initiation"/>
    <property type="evidence" value="ECO:0007669"/>
    <property type="project" value="InterPro"/>
</dbReference>
<dbReference type="InterPro" id="IPR014284">
    <property type="entry name" value="RNA_pol_sigma-70_dom"/>
</dbReference>
<evidence type="ECO:0000313" key="9">
    <source>
        <dbReference type="Proteomes" id="UP000320461"/>
    </source>
</evidence>
<dbReference type="RefSeq" id="WP_141370588.1">
    <property type="nucleotide sequence ID" value="NZ_BJLQ01000018.1"/>
</dbReference>
<keyword evidence="9" id="KW-1185">Reference proteome</keyword>
<evidence type="ECO:0000259" key="7">
    <source>
        <dbReference type="Pfam" id="PF08281"/>
    </source>
</evidence>
<keyword evidence="2" id="KW-0805">Transcription regulation</keyword>
<sequence length="181" mass="19623">MGHRWEPMLDELVRSRYPRLLMRALMLTGSHADAEDLVQEALVASFSGGARFSSLGEAEHYVRRAIASRSVDRARRAARSRTAERRLAALAVHPTEIELPGLTRQVVDALATLPPQIRACVVLRHLEDLSVRETSDALGVSEGAVKRYTSDGVRALNAILGTVPPSGEPVLLTTTEVHGGA</sequence>
<keyword evidence="5" id="KW-0804">Transcription</keyword>
<dbReference type="InterPro" id="IPR039425">
    <property type="entry name" value="RNA_pol_sigma-70-like"/>
</dbReference>
<dbReference type="OrthoDB" id="3688906at2"/>
<dbReference type="PANTHER" id="PTHR43133">
    <property type="entry name" value="RNA POLYMERASE ECF-TYPE SIGMA FACTO"/>
    <property type="match status" value="1"/>
</dbReference>
<keyword evidence="4" id="KW-0238">DNA-binding</keyword>
<proteinExistence type="inferred from homology"/>
<evidence type="ECO:0000256" key="2">
    <source>
        <dbReference type="ARBA" id="ARBA00023015"/>
    </source>
</evidence>
<comment type="caution">
    <text evidence="8">The sequence shown here is derived from an EMBL/GenBank/DDBJ whole genome shotgun (WGS) entry which is preliminary data.</text>
</comment>
<dbReference type="NCBIfam" id="TIGR02937">
    <property type="entry name" value="sigma70-ECF"/>
    <property type="match status" value="1"/>
</dbReference>
<evidence type="ECO:0000313" key="8">
    <source>
        <dbReference type="EMBL" id="GEA84696.1"/>
    </source>
</evidence>
<dbReference type="Proteomes" id="UP000320461">
    <property type="component" value="Unassembled WGS sequence"/>
</dbReference>
<gene>
    <name evidence="8" type="ORF">CGE01nite_19470</name>
</gene>
<dbReference type="Gene3D" id="1.10.10.10">
    <property type="entry name" value="Winged helix-like DNA-binding domain superfamily/Winged helix DNA-binding domain"/>
    <property type="match status" value="1"/>
</dbReference>
<evidence type="ECO:0000256" key="1">
    <source>
        <dbReference type="ARBA" id="ARBA00010641"/>
    </source>
</evidence>
<reference evidence="8 9" key="1">
    <citation type="submission" date="2019-06" db="EMBL/GenBank/DDBJ databases">
        <title>Whole genome shotgun sequence of Cellulomonas gelida NBRC 3748.</title>
        <authorList>
            <person name="Hosoyama A."/>
            <person name="Uohara A."/>
            <person name="Ohji S."/>
            <person name="Ichikawa N."/>
        </authorList>
    </citation>
    <scope>NUCLEOTIDE SEQUENCE [LARGE SCALE GENOMIC DNA]</scope>
    <source>
        <strain evidence="8 9">NBRC 3748</strain>
    </source>
</reference>
<evidence type="ECO:0000259" key="6">
    <source>
        <dbReference type="Pfam" id="PF04542"/>
    </source>
</evidence>
<dbReference type="SUPFAM" id="SSF88659">
    <property type="entry name" value="Sigma3 and sigma4 domains of RNA polymerase sigma factors"/>
    <property type="match status" value="1"/>
</dbReference>
<dbReference type="Pfam" id="PF08281">
    <property type="entry name" value="Sigma70_r4_2"/>
    <property type="match status" value="1"/>
</dbReference>
<dbReference type="Pfam" id="PF04542">
    <property type="entry name" value="Sigma70_r2"/>
    <property type="match status" value="1"/>
</dbReference>
<comment type="similarity">
    <text evidence="1">Belongs to the sigma-70 factor family. ECF subfamily.</text>
</comment>
<dbReference type="PANTHER" id="PTHR43133:SF50">
    <property type="entry name" value="ECF RNA POLYMERASE SIGMA FACTOR SIGM"/>
    <property type="match status" value="1"/>
</dbReference>
<keyword evidence="3" id="KW-0731">Sigma factor</keyword>
<evidence type="ECO:0000256" key="5">
    <source>
        <dbReference type="ARBA" id="ARBA00023163"/>
    </source>
</evidence>
<evidence type="ECO:0000256" key="4">
    <source>
        <dbReference type="ARBA" id="ARBA00023125"/>
    </source>
</evidence>
<dbReference type="SUPFAM" id="SSF88946">
    <property type="entry name" value="Sigma2 domain of RNA polymerase sigma factors"/>
    <property type="match status" value="1"/>
</dbReference>
<dbReference type="InterPro" id="IPR013324">
    <property type="entry name" value="RNA_pol_sigma_r3/r4-like"/>
</dbReference>
<dbReference type="InterPro" id="IPR036388">
    <property type="entry name" value="WH-like_DNA-bd_sf"/>
</dbReference>
<name>A0A4Y3KM13_9CELL</name>
<dbReference type="CDD" id="cd06171">
    <property type="entry name" value="Sigma70_r4"/>
    <property type="match status" value="1"/>
</dbReference>
<accession>A0A4Y3KM13</accession>
<organism evidence="8 9">
    <name type="scientific">Cellulomonas gelida</name>
    <dbReference type="NCBI Taxonomy" id="1712"/>
    <lineage>
        <taxon>Bacteria</taxon>
        <taxon>Bacillati</taxon>
        <taxon>Actinomycetota</taxon>
        <taxon>Actinomycetes</taxon>
        <taxon>Micrococcales</taxon>
        <taxon>Cellulomonadaceae</taxon>
        <taxon>Cellulomonas</taxon>
    </lineage>
</organism>
<dbReference type="AlphaFoldDB" id="A0A4Y3KM13"/>
<dbReference type="InterPro" id="IPR007627">
    <property type="entry name" value="RNA_pol_sigma70_r2"/>
</dbReference>
<dbReference type="InterPro" id="IPR013249">
    <property type="entry name" value="RNA_pol_sigma70_r4_t2"/>
</dbReference>
<dbReference type="GO" id="GO:0003677">
    <property type="term" value="F:DNA binding"/>
    <property type="evidence" value="ECO:0007669"/>
    <property type="project" value="UniProtKB-KW"/>
</dbReference>
<protein>
    <submittedName>
        <fullName evidence="8">RNA polymerase sigma factor</fullName>
    </submittedName>
</protein>
<dbReference type="GO" id="GO:0016987">
    <property type="term" value="F:sigma factor activity"/>
    <property type="evidence" value="ECO:0007669"/>
    <property type="project" value="UniProtKB-KW"/>
</dbReference>
<dbReference type="InterPro" id="IPR013325">
    <property type="entry name" value="RNA_pol_sigma_r2"/>
</dbReference>
<evidence type="ECO:0000256" key="3">
    <source>
        <dbReference type="ARBA" id="ARBA00023082"/>
    </source>
</evidence>
<dbReference type="EMBL" id="BJLQ01000018">
    <property type="protein sequence ID" value="GEA84696.1"/>
    <property type="molecule type" value="Genomic_DNA"/>
</dbReference>
<feature type="domain" description="RNA polymerase sigma factor 70 region 4 type 2" evidence="7">
    <location>
        <begin position="104"/>
        <end position="156"/>
    </location>
</feature>
<dbReference type="Gene3D" id="1.10.1740.10">
    <property type="match status" value="1"/>
</dbReference>